<feature type="compositionally biased region" description="Polar residues" evidence="1">
    <location>
        <begin position="365"/>
        <end position="374"/>
    </location>
</feature>
<reference evidence="2" key="1">
    <citation type="submission" date="2020-06" db="EMBL/GenBank/DDBJ databases">
        <title>Draft genome of Bugula neritina, a colonial animal packing powerful symbionts and potential medicines.</title>
        <authorList>
            <person name="Rayko M."/>
        </authorList>
    </citation>
    <scope>NUCLEOTIDE SEQUENCE [LARGE SCALE GENOMIC DNA]</scope>
    <source>
        <strain evidence="2">Kwan_BN1</strain>
    </source>
</reference>
<keyword evidence="3" id="KW-1185">Reference proteome</keyword>
<proteinExistence type="predicted"/>
<evidence type="ECO:0000313" key="3">
    <source>
        <dbReference type="Proteomes" id="UP000593567"/>
    </source>
</evidence>
<feature type="compositionally biased region" description="Low complexity" evidence="1">
    <location>
        <begin position="834"/>
        <end position="847"/>
    </location>
</feature>
<dbReference type="EMBL" id="VXIV02003184">
    <property type="protein sequence ID" value="KAF6020251.1"/>
    <property type="molecule type" value="Genomic_DNA"/>
</dbReference>
<feature type="region of interest" description="Disordered" evidence="1">
    <location>
        <begin position="301"/>
        <end position="320"/>
    </location>
</feature>
<comment type="caution">
    <text evidence="2">The sequence shown here is derived from an EMBL/GenBank/DDBJ whole genome shotgun (WGS) entry which is preliminary data.</text>
</comment>
<dbReference type="AlphaFoldDB" id="A0A7J7J3M3"/>
<name>A0A7J7J3M3_BUGNE</name>
<feature type="region of interest" description="Disordered" evidence="1">
    <location>
        <begin position="207"/>
        <end position="268"/>
    </location>
</feature>
<feature type="compositionally biased region" description="Polar residues" evidence="1">
    <location>
        <begin position="213"/>
        <end position="234"/>
    </location>
</feature>
<feature type="compositionally biased region" description="Basic and acidic residues" evidence="1">
    <location>
        <begin position="665"/>
        <end position="683"/>
    </location>
</feature>
<dbReference type="Proteomes" id="UP000593567">
    <property type="component" value="Unassembled WGS sequence"/>
</dbReference>
<feature type="compositionally biased region" description="Basic and acidic residues" evidence="1">
    <location>
        <begin position="784"/>
        <end position="795"/>
    </location>
</feature>
<feature type="compositionally biased region" description="Low complexity" evidence="1">
    <location>
        <begin position="474"/>
        <end position="484"/>
    </location>
</feature>
<feature type="region of interest" description="Disordered" evidence="1">
    <location>
        <begin position="387"/>
        <end position="495"/>
    </location>
</feature>
<sequence length="933" mass="105948">MLSEFSLLPYNKVYSSARPETFVGVSSERSWDNRRKERQEMVSDAVRDLVSAYDQAEEVDSRHDYNIGYSRENLEYTRKWVENTEISQEIPPRPASESSQIFAQSENEKTADPVKDDIAYRRMQAANRRAIPKHFTTPSFLTLSSASPAPSVISDRGRARSTDRNGRDRPVGRPKGRSRSLPRKKASKAIADRLSVFSNEAPTEISYPEEIKPSSTRPLYSQSFSQRRSTSPRPVTQKEKLAARRSMPAPTGNGREEEIEQGSPRAPSKGVAMMVELYNKNKTGDSPLADVDEQTLGSVDDSMFNQRGAPPTPLKVVDETPQSSQAWKTWLGQTDRSALEQKVEKVYNKNMKQQEAPPIKRESKPTMNSGWQQRSVHEELAIRPVHISQTQRTAPLASPPRPVKSTQAVEAQQRRAWSNSPPPPTLPQRGYSAEPQPQYPPESGYPHHEASAFDNYKQQSLNKFRQDEQYATVQRPRPGLRQQPPQQPPARPNSFDQALLLQAAPPKPERLYNTSELWDVYPPSEYPTTNSLHGYNQSKPSQYATHVGAAVDYKGGPRVQRTPSTDYTDHKQQIDQRQYPDPRLHTDPRQPPRDYYRDYPSQPRSTPRYDEQVYPQQQQPSYRAPDQGYRPPVKPNYQPSREMVFDNRGYPVADAYNSYPADQVDSYRHNTVRKDSRYPHEQPPRGPIPDPRYSQTNGVRSPPPQQTDPRYGAFDPRLETGSKPKRTNSVPNIKHQITSPKGQMANTTYNPRYHDQYMEERAQQYPQHQRVPSSSGSGSLPRNSKKDKNRGKDNRNSAGLPEFIPIQYATGKYPTRPASQHPPQNYNYPQKHQNNNYPPAMNNNRYYSPSNEQAYPPGNHQHPSANGYPYSSNGSAYPANGSAYPTNGSAYPANGHGYPTNGHGYQHEDMYSQQRTRPGVGIIYNPELGISDF</sequence>
<feature type="compositionally biased region" description="Basic and acidic residues" evidence="1">
    <location>
        <begin position="106"/>
        <end position="116"/>
    </location>
</feature>
<accession>A0A7J7J3M3</accession>
<feature type="region of interest" description="Disordered" evidence="1">
    <location>
        <begin position="656"/>
        <end position="749"/>
    </location>
</feature>
<evidence type="ECO:0000313" key="2">
    <source>
        <dbReference type="EMBL" id="KAF6020251.1"/>
    </source>
</evidence>
<evidence type="ECO:0000256" key="1">
    <source>
        <dbReference type="SAM" id="MobiDB-lite"/>
    </source>
</evidence>
<gene>
    <name evidence="2" type="ORF">EB796_021433</name>
</gene>
<feature type="compositionally biased region" description="Polar residues" evidence="1">
    <location>
        <begin position="404"/>
        <end position="419"/>
    </location>
</feature>
<feature type="region of interest" description="Disordered" evidence="1">
    <location>
        <begin position="87"/>
        <end position="116"/>
    </location>
</feature>
<feature type="region of interest" description="Disordered" evidence="1">
    <location>
        <begin position="554"/>
        <end position="641"/>
    </location>
</feature>
<feature type="compositionally biased region" description="Polar residues" evidence="1">
    <location>
        <begin position="817"/>
        <end position="833"/>
    </location>
</feature>
<feature type="region of interest" description="Disordered" evidence="1">
    <location>
        <begin position="349"/>
        <end position="374"/>
    </location>
</feature>
<feature type="compositionally biased region" description="Basic and acidic residues" evidence="1">
    <location>
        <begin position="567"/>
        <end position="597"/>
    </location>
</feature>
<organism evidence="2 3">
    <name type="scientific">Bugula neritina</name>
    <name type="common">Brown bryozoan</name>
    <name type="synonym">Sertularia neritina</name>
    <dbReference type="NCBI Taxonomy" id="10212"/>
    <lineage>
        <taxon>Eukaryota</taxon>
        <taxon>Metazoa</taxon>
        <taxon>Spiralia</taxon>
        <taxon>Lophotrochozoa</taxon>
        <taxon>Bryozoa</taxon>
        <taxon>Gymnolaemata</taxon>
        <taxon>Cheilostomatida</taxon>
        <taxon>Flustrina</taxon>
        <taxon>Buguloidea</taxon>
        <taxon>Bugulidae</taxon>
        <taxon>Bugula</taxon>
    </lineage>
</organism>
<protein>
    <submittedName>
        <fullName evidence="2">Uncharacterized protein</fullName>
    </submittedName>
</protein>
<feature type="compositionally biased region" description="Polar residues" evidence="1">
    <location>
        <begin position="96"/>
        <end position="105"/>
    </location>
</feature>
<feature type="compositionally biased region" description="Basic residues" evidence="1">
    <location>
        <begin position="172"/>
        <end position="187"/>
    </location>
</feature>
<feature type="compositionally biased region" description="Basic and acidic residues" evidence="1">
    <location>
        <begin position="155"/>
        <end position="171"/>
    </location>
</feature>
<feature type="region of interest" description="Disordered" evidence="1">
    <location>
        <begin position="140"/>
        <end position="195"/>
    </location>
</feature>
<feature type="region of interest" description="Disordered" evidence="1">
    <location>
        <begin position="762"/>
        <end position="865"/>
    </location>
</feature>
<feature type="compositionally biased region" description="Polar residues" evidence="1">
    <location>
        <begin position="727"/>
        <end position="749"/>
    </location>
</feature>